<dbReference type="Gene3D" id="3.40.50.300">
    <property type="entry name" value="P-loop containing nucleotide triphosphate hydrolases"/>
    <property type="match status" value="1"/>
</dbReference>
<dbReference type="Pfam" id="PF13177">
    <property type="entry name" value="DNA_pol3_delta2"/>
    <property type="match status" value="1"/>
</dbReference>
<reference evidence="2" key="2">
    <citation type="submission" date="2020-09" db="EMBL/GenBank/DDBJ databases">
        <authorList>
            <person name="Sun Q."/>
            <person name="Zhou Y."/>
        </authorList>
    </citation>
    <scope>NUCLEOTIDE SEQUENCE</scope>
    <source>
        <strain evidence="2">CGMCC 1.15880</strain>
    </source>
</reference>
<dbReference type="InterPro" id="IPR050238">
    <property type="entry name" value="DNA_Rep/Repair_Clamp_Loader"/>
</dbReference>
<dbReference type="Proteomes" id="UP000628017">
    <property type="component" value="Unassembled WGS sequence"/>
</dbReference>
<dbReference type="AlphaFoldDB" id="A0A916VN33"/>
<evidence type="ECO:0000256" key="1">
    <source>
        <dbReference type="SAM" id="MobiDB-lite"/>
    </source>
</evidence>
<dbReference type="InterPro" id="IPR027417">
    <property type="entry name" value="P-loop_NTPase"/>
</dbReference>
<feature type="compositionally biased region" description="Basic and acidic residues" evidence="1">
    <location>
        <begin position="11"/>
        <end position="23"/>
    </location>
</feature>
<gene>
    <name evidence="2" type="ORF">GCM10011498_08550</name>
</gene>
<dbReference type="NCBIfam" id="NF005677">
    <property type="entry name" value="PRK07471.1"/>
    <property type="match status" value="1"/>
</dbReference>
<dbReference type="GO" id="GO:0009360">
    <property type="term" value="C:DNA polymerase III complex"/>
    <property type="evidence" value="ECO:0007669"/>
    <property type="project" value="TreeGrafter"/>
</dbReference>
<accession>A0A916VN33</accession>
<evidence type="ECO:0000313" key="3">
    <source>
        <dbReference type="Proteomes" id="UP000628017"/>
    </source>
</evidence>
<organism evidence="2 3">
    <name type="scientific">Neptunicoccus cionae</name>
    <dbReference type="NCBI Taxonomy" id="2035344"/>
    <lineage>
        <taxon>Bacteria</taxon>
        <taxon>Pseudomonadati</taxon>
        <taxon>Pseudomonadota</taxon>
        <taxon>Alphaproteobacteria</taxon>
        <taxon>Rhodobacterales</taxon>
        <taxon>Paracoccaceae</taxon>
        <taxon>Neptunicoccus</taxon>
    </lineage>
</organism>
<sequence>MAVLSAEEIPEPDRAEGAPHPRETGLLVGQHSAEEAFLSAYNGGRMHHAWMLTGPRGVGKATLAWRIARFLLSQPEDDGGMFGAPPPPESLDADPNHPAVRRAMSLGEPRLFLCRRPWDDKAKPPRLKKEITVDEVRKLKSFFALSATDGGWRVAIVDDIDLMNVSAANALLKILEEPPEKTVLLLVSHQPARLLPTIRSRCRDLRCTALSPQDQSTALTAAGLEIGSDPAIAELSGGSVGAALRLAHGDGAQRYAALVALMEQAPGLDRGQATAIAEKCGGAANAENYDITVLLIDLLLTRLARFGALQPAIWTEAAPQEARMLAKLAPNCAAARKWANLAQALSARVGHARAVNLDPSGVILDMLLKLDEAARA</sequence>
<dbReference type="SUPFAM" id="SSF52540">
    <property type="entry name" value="P-loop containing nucleoside triphosphate hydrolases"/>
    <property type="match status" value="1"/>
</dbReference>
<evidence type="ECO:0000313" key="2">
    <source>
        <dbReference type="EMBL" id="GGA10705.1"/>
    </source>
</evidence>
<keyword evidence="3" id="KW-1185">Reference proteome</keyword>
<dbReference type="EMBL" id="BMKA01000001">
    <property type="protein sequence ID" value="GGA10705.1"/>
    <property type="molecule type" value="Genomic_DNA"/>
</dbReference>
<dbReference type="PANTHER" id="PTHR11669">
    <property type="entry name" value="REPLICATION FACTOR C / DNA POLYMERASE III GAMMA-TAU SUBUNIT"/>
    <property type="match status" value="1"/>
</dbReference>
<dbReference type="RefSeq" id="WP_188671222.1">
    <property type="nucleotide sequence ID" value="NZ_BMKA01000001.1"/>
</dbReference>
<feature type="region of interest" description="Disordered" evidence="1">
    <location>
        <begin position="1"/>
        <end position="24"/>
    </location>
</feature>
<dbReference type="PANTHER" id="PTHR11669:SF8">
    <property type="entry name" value="DNA POLYMERASE III SUBUNIT DELTA"/>
    <property type="match status" value="1"/>
</dbReference>
<reference evidence="2" key="1">
    <citation type="journal article" date="2014" name="Int. J. Syst. Evol. Microbiol.">
        <title>Complete genome sequence of Corynebacterium casei LMG S-19264T (=DSM 44701T), isolated from a smear-ripened cheese.</title>
        <authorList>
            <consortium name="US DOE Joint Genome Institute (JGI-PGF)"/>
            <person name="Walter F."/>
            <person name="Albersmeier A."/>
            <person name="Kalinowski J."/>
            <person name="Ruckert C."/>
        </authorList>
    </citation>
    <scope>NUCLEOTIDE SEQUENCE</scope>
    <source>
        <strain evidence="2">CGMCC 1.15880</strain>
    </source>
</reference>
<proteinExistence type="predicted"/>
<name>A0A916VN33_9RHOB</name>
<comment type="caution">
    <text evidence="2">The sequence shown here is derived from an EMBL/GenBank/DDBJ whole genome shotgun (WGS) entry which is preliminary data.</text>
</comment>
<protein>
    <submittedName>
        <fullName evidence="2">DNA polymerase III subunit delta</fullName>
    </submittedName>
</protein>
<dbReference type="GO" id="GO:0006261">
    <property type="term" value="P:DNA-templated DNA replication"/>
    <property type="evidence" value="ECO:0007669"/>
    <property type="project" value="TreeGrafter"/>
</dbReference>